<dbReference type="Gene3D" id="1.10.12.10">
    <property type="entry name" value="Lyase 2-enoyl-coa Hydratase, Chain A, domain 2"/>
    <property type="match status" value="1"/>
</dbReference>
<keyword evidence="2" id="KW-0456">Lyase</keyword>
<dbReference type="PANTHER" id="PTHR11941">
    <property type="entry name" value="ENOYL-COA HYDRATASE-RELATED"/>
    <property type="match status" value="1"/>
</dbReference>
<comment type="caution">
    <text evidence="4">The sequence shown here is derived from an EMBL/GenBank/DDBJ whole genome shotgun (WGS) entry which is preliminary data.</text>
</comment>
<accession>A0A2N0ZHV3</accession>
<dbReference type="Pfam" id="PF00378">
    <property type="entry name" value="ECH_1"/>
    <property type="match status" value="1"/>
</dbReference>
<evidence type="ECO:0000313" key="4">
    <source>
        <dbReference type="EMBL" id="PKG29074.1"/>
    </source>
</evidence>
<dbReference type="CDD" id="cd06558">
    <property type="entry name" value="crotonase-like"/>
    <property type="match status" value="1"/>
</dbReference>
<dbReference type="SUPFAM" id="SSF52096">
    <property type="entry name" value="ClpP/crotonase"/>
    <property type="match status" value="1"/>
</dbReference>
<dbReference type="GO" id="GO:0006635">
    <property type="term" value="P:fatty acid beta-oxidation"/>
    <property type="evidence" value="ECO:0007669"/>
    <property type="project" value="TreeGrafter"/>
</dbReference>
<dbReference type="PROSITE" id="PS00166">
    <property type="entry name" value="ENOYL_COA_HYDRATASE"/>
    <property type="match status" value="1"/>
</dbReference>
<dbReference type="EMBL" id="PISD01000019">
    <property type="protein sequence ID" value="PKG29074.1"/>
    <property type="molecule type" value="Genomic_DNA"/>
</dbReference>
<evidence type="ECO:0000256" key="1">
    <source>
        <dbReference type="ARBA" id="ARBA00005254"/>
    </source>
</evidence>
<proteinExistence type="inferred from homology"/>
<dbReference type="AlphaFoldDB" id="A0A2N0ZHV3"/>
<dbReference type="Gene3D" id="3.90.226.10">
    <property type="entry name" value="2-enoyl-CoA Hydratase, Chain A, domain 1"/>
    <property type="match status" value="1"/>
</dbReference>
<evidence type="ECO:0000256" key="3">
    <source>
        <dbReference type="RuleBase" id="RU003707"/>
    </source>
</evidence>
<evidence type="ECO:0000256" key="2">
    <source>
        <dbReference type="ARBA" id="ARBA00023239"/>
    </source>
</evidence>
<dbReference type="FunFam" id="1.10.12.10:FF:000001">
    <property type="entry name" value="Probable enoyl-CoA hydratase, mitochondrial"/>
    <property type="match status" value="1"/>
</dbReference>
<dbReference type="InterPro" id="IPR014748">
    <property type="entry name" value="Enoyl-CoA_hydra_C"/>
</dbReference>
<dbReference type="GO" id="GO:0016836">
    <property type="term" value="F:hydro-lyase activity"/>
    <property type="evidence" value="ECO:0007669"/>
    <property type="project" value="UniProtKB-ARBA"/>
</dbReference>
<protein>
    <submittedName>
        <fullName evidence="4">Enoyl-CoA hydratase</fullName>
    </submittedName>
</protein>
<gene>
    <name evidence="4" type="ORF">CWS20_09920</name>
</gene>
<reference evidence="4 5" key="1">
    <citation type="journal article" date="2010" name="Int. J. Syst. Evol. Microbiol.">
        <title>Bacillus horneckiae sp. nov., isolated from a spacecraft-assembly clean room.</title>
        <authorList>
            <person name="Vaishampayan P."/>
            <person name="Probst A."/>
            <person name="Krishnamurthi S."/>
            <person name="Ghosh S."/>
            <person name="Osman S."/>
            <person name="McDowall A."/>
            <person name="Ruckmani A."/>
            <person name="Mayilraj S."/>
            <person name="Venkateswaran K."/>
        </authorList>
    </citation>
    <scope>NUCLEOTIDE SEQUENCE [LARGE SCALE GENOMIC DNA]</scope>
    <source>
        <strain evidence="5">1PO1SC</strain>
    </source>
</reference>
<dbReference type="InterPro" id="IPR018376">
    <property type="entry name" value="Enoyl-CoA_hyd/isom_CS"/>
</dbReference>
<dbReference type="InterPro" id="IPR029045">
    <property type="entry name" value="ClpP/crotonase-like_dom_sf"/>
</dbReference>
<comment type="similarity">
    <text evidence="1 3">Belongs to the enoyl-CoA hydratase/isomerase family.</text>
</comment>
<dbReference type="InterPro" id="IPR001753">
    <property type="entry name" value="Enoyl-CoA_hydra/iso"/>
</dbReference>
<dbReference type="PANTHER" id="PTHR11941:SF54">
    <property type="entry name" value="ENOYL-COA HYDRATASE, MITOCHONDRIAL"/>
    <property type="match status" value="1"/>
</dbReference>
<name>A0A2N0ZHV3_9BACI</name>
<keyword evidence="5" id="KW-1185">Reference proteome</keyword>
<organism evidence="4 5">
    <name type="scientific">Cytobacillus horneckiae</name>
    <dbReference type="NCBI Taxonomy" id="549687"/>
    <lineage>
        <taxon>Bacteria</taxon>
        <taxon>Bacillati</taxon>
        <taxon>Bacillota</taxon>
        <taxon>Bacilli</taxon>
        <taxon>Bacillales</taxon>
        <taxon>Bacillaceae</taxon>
        <taxon>Cytobacillus</taxon>
    </lineage>
</organism>
<dbReference type="FunFam" id="3.90.226.10:FF:000009">
    <property type="entry name" value="Carnitinyl-CoA dehydratase"/>
    <property type="match status" value="1"/>
</dbReference>
<evidence type="ECO:0000313" key="5">
    <source>
        <dbReference type="Proteomes" id="UP000233343"/>
    </source>
</evidence>
<dbReference type="Proteomes" id="UP000233343">
    <property type="component" value="Unassembled WGS sequence"/>
</dbReference>
<sequence length="258" mass="27806">MSVINIEKDDKIAIVTIDNPPMNTLSPEVIQGLDEAFANLNMDDEVLVILLTGAGEKAFMAGGDIKGFPHKIGNPNLVPQFLKTHGMFNRIDFSPKPVIAVINGYALGGGCELAIACDIRISEEQALLGVPECTLGLLPGAGGTQRLPRLIGEAKAKELMFTGEHISAEEAVTIGLVNRVVPRGEGLEAGLKLARKIARNSPAAIRNIKKAVDEGIELPFEKAIQREAELFQELFLADDVKEGVKAFLDKRKPEFTGK</sequence>
<dbReference type="RefSeq" id="WP_066198791.1">
    <property type="nucleotide sequence ID" value="NZ_JAFDQP010000004.1"/>
</dbReference>